<dbReference type="SUPFAM" id="SSF48452">
    <property type="entry name" value="TPR-like"/>
    <property type="match status" value="1"/>
</dbReference>
<evidence type="ECO:0000256" key="1">
    <source>
        <dbReference type="SAM" id="MobiDB-lite"/>
    </source>
</evidence>
<dbReference type="EMBL" id="JABBWE010000042">
    <property type="protein sequence ID" value="KAG1791552.1"/>
    <property type="molecule type" value="Genomic_DNA"/>
</dbReference>
<evidence type="ECO:0000313" key="4">
    <source>
        <dbReference type="Proteomes" id="UP000719766"/>
    </source>
</evidence>
<dbReference type="Pfam" id="PF06985">
    <property type="entry name" value="HET"/>
    <property type="match status" value="1"/>
</dbReference>
<dbReference type="InterPro" id="IPR011990">
    <property type="entry name" value="TPR-like_helical_dom_sf"/>
</dbReference>
<evidence type="ECO:0000313" key="3">
    <source>
        <dbReference type="EMBL" id="KAG1791552.1"/>
    </source>
</evidence>
<gene>
    <name evidence="3" type="ORF">HD556DRAFT_1485839</name>
</gene>
<comment type="caution">
    <text evidence="3">The sequence shown here is derived from an EMBL/GenBank/DDBJ whole genome shotgun (WGS) entry which is preliminary data.</text>
</comment>
<dbReference type="SMART" id="SM00028">
    <property type="entry name" value="TPR"/>
    <property type="match status" value="2"/>
</dbReference>
<dbReference type="RefSeq" id="XP_041158358.1">
    <property type="nucleotide sequence ID" value="XM_041308717.1"/>
</dbReference>
<dbReference type="InterPro" id="IPR019734">
    <property type="entry name" value="TPR_rpt"/>
</dbReference>
<feature type="domain" description="Heterokaryon incompatibility" evidence="2">
    <location>
        <begin position="396"/>
        <end position="450"/>
    </location>
</feature>
<name>A0A9P7AL14_9AGAM</name>
<dbReference type="AlphaFoldDB" id="A0A9P7AL14"/>
<dbReference type="Gene3D" id="1.25.40.10">
    <property type="entry name" value="Tetratricopeptide repeat domain"/>
    <property type="match status" value="2"/>
</dbReference>
<dbReference type="PANTHER" id="PTHR10622:SF10">
    <property type="entry name" value="HET DOMAIN-CONTAINING PROTEIN"/>
    <property type="match status" value="1"/>
</dbReference>
<dbReference type="OrthoDB" id="2690484at2759"/>
<keyword evidence="4" id="KW-1185">Reference proteome</keyword>
<dbReference type="PANTHER" id="PTHR10622">
    <property type="entry name" value="HET DOMAIN-CONTAINING PROTEIN"/>
    <property type="match status" value="1"/>
</dbReference>
<proteinExistence type="predicted"/>
<evidence type="ECO:0000259" key="2">
    <source>
        <dbReference type="Pfam" id="PF06985"/>
    </source>
</evidence>
<sequence>MSKWRLIYRRLLTQDINTSPNNHTSYAHRSFVMARKYDWDRALLDAIKSIRIQPSLTGYISKGIALCGKGRVLDARAAFDVASMYTDQDSEITHFLLLIKAYLHVQLGIKALDGARYDEAADHFTAALDSRDSSSKSNIHEVYEDLVVLFGWDLKSLWQKAHHKRCDALLRAGKLQDAVKSYQHMMTSSDEITNADCLIGPTASLEPRTLRCQWRAAFAASDYDKAIDLYSMAIDLDSASDIFFASRSEAKLSKMLGRMRSSTRESHVDFGDAGHRTQPSSHVGYQLSHSALRGAQRYDEAIEAFTIMLSKLDDAPEGRYEICVSTKLLQNKSRIQGAFVIHNEAFGSRNGTHQGGGGDALPLRFAITQVGRDGGAAAPHPNKDVRELKGLGGITKLQSFCKIARDAGYFWAWMDTCCIDKSNNAELGESVQSMFVWYRHSALTIVYLSDVLLHPNPILSEGLVVYLDDRSQPQRISAIMKELEGATGIDAQALISFRPGMRDARQKLQWASKRVTTVQEDRVLVIWYLRVHLPVIYGEKKQNALGRLLQEIVWLDRATSLPWTGSDNHEIQTAVSSLRNIVPVDSASKLYNLLENMNAPLFANCRLRLPCIAFRVTEVKRRPGLLLIPHMSQSRWASGLADHHGQDTNSFSRARPTRQTFFLVRPWDRRLLGLPDFSEQPTFADEGESVGIGPSPSLD</sequence>
<accession>A0A9P7AL14</accession>
<feature type="region of interest" description="Disordered" evidence="1">
    <location>
        <begin position="679"/>
        <end position="699"/>
    </location>
</feature>
<dbReference type="InterPro" id="IPR010730">
    <property type="entry name" value="HET"/>
</dbReference>
<dbReference type="Proteomes" id="UP000719766">
    <property type="component" value="Unassembled WGS sequence"/>
</dbReference>
<reference evidence="3" key="1">
    <citation type="journal article" date="2020" name="New Phytol.">
        <title>Comparative genomics reveals dynamic genome evolution in host specialist ectomycorrhizal fungi.</title>
        <authorList>
            <person name="Lofgren L.A."/>
            <person name="Nguyen N.H."/>
            <person name="Vilgalys R."/>
            <person name="Ruytinx J."/>
            <person name="Liao H.L."/>
            <person name="Branco S."/>
            <person name="Kuo A."/>
            <person name="LaButti K."/>
            <person name="Lipzen A."/>
            <person name="Andreopoulos W."/>
            <person name="Pangilinan J."/>
            <person name="Riley R."/>
            <person name="Hundley H."/>
            <person name="Na H."/>
            <person name="Barry K."/>
            <person name="Grigoriev I.V."/>
            <person name="Stajich J.E."/>
            <person name="Kennedy P.G."/>
        </authorList>
    </citation>
    <scope>NUCLEOTIDE SEQUENCE</scope>
    <source>
        <strain evidence="3">S12</strain>
    </source>
</reference>
<dbReference type="GeneID" id="64602481"/>
<organism evidence="3 4">
    <name type="scientific">Suillus plorans</name>
    <dbReference type="NCBI Taxonomy" id="116603"/>
    <lineage>
        <taxon>Eukaryota</taxon>
        <taxon>Fungi</taxon>
        <taxon>Dikarya</taxon>
        <taxon>Basidiomycota</taxon>
        <taxon>Agaricomycotina</taxon>
        <taxon>Agaricomycetes</taxon>
        <taxon>Agaricomycetidae</taxon>
        <taxon>Boletales</taxon>
        <taxon>Suillineae</taxon>
        <taxon>Suillaceae</taxon>
        <taxon>Suillus</taxon>
    </lineage>
</organism>
<protein>
    <recommendedName>
        <fullName evidence="2">Heterokaryon incompatibility domain-containing protein</fullName>
    </recommendedName>
</protein>